<dbReference type="GO" id="GO:0016491">
    <property type="term" value="F:oxidoreductase activity"/>
    <property type="evidence" value="ECO:0007669"/>
    <property type="project" value="InterPro"/>
</dbReference>
<dbReference type="Gene3D" id="3.50.50.60">
    <property type="entry name" value="FAD/NAD(P)-binding domain"/>
    <property type="match status" value="1"/>
</dbReference>
<evidence type="ECO:0000313" key="3">
    <source>
        <dbReference type="Proteomes" id="UP000243807"/>
    </source>
</evidence>
<evidence type="ECO:0000313" key="2">
    <source>
        <dbReference type="EMBL" id="APZ42368.1"/>
    </source>
</evidence>
<name>A0A1P8UF04_9GAMM</name>
<dbReference type="PANTHER" id="PTHR42923:SF17">
    <property type="entry name" value="AMINE OXIDASE DOMAIN-CONTAINING PROTEIN"/>
    <property type="match status" value="1"/>
</dbReference>
<dbReference type="InterPro" id="IPR002937">
    <property type="entry name" value="Amino_oxidase"/>
</dbReference>
<gene>
    <name evidence="2" type="ORF">BW247_04070</name>
</gene>
<evidence type="ECO:0000259" key="1">
    <source>
        <dbReference type="Pfam" id="PF01593"/>
    </source>
</evidence>
<dbReference type="PANTHER" id="PTHR42923">
    <property type="entry name" value="PROTOPORPHYRINOGEN OXIDASE"/>
    <property type="match status" value="1"/>
</dbReference>
<feature type="domain" description="Amine oxidase" evidence="1">
    <location>
        <begin position="13"/>
        <end position="271"/>
    </location>
</feature>
<dbReference type="STRING" id="1765967.BW247_04070"/>
<dbReference type="Pfam" id="PF01593">
    <property type="entry name" value="Amino_oxidase"/>
    <property type="match status" value="1"/>
</dbReference>
<dbReference type="InterPro" id="IPR050464">
    <property type="entry name" value="Zeta_carotene_desat/Oxidored"/>
</dbReference>
<dbReference type="InterPro" id="IPR036188">
    <property type="entry name" value="FAD/NAD-bd_sf"/>
</dbReference>
<accession>A0A1P8UF04</accession>
<organism evidence="2 3">
    <name type="scientific">Acidihalobacter ferrooxydans</name>
    <dbReference type="NCBI Taxonomy" id="1765967"/>
    <lineage>
        <taxon>Bacteria</taxon>
        <taxon>Pseudomonadati</taxon>
        <taxon>Pseudomonadota</taxon>
        <taxon>Gammaproteobacteria</taxon>
        <taxon>Chromatiales</taxon>
        <taxon>Ectothiorhodospiraceae</taxon>
        <taxon>Acidihalobacter</taxon>
    </lineage>
</organism>
<dbReference type="Gene3D" id="1.10.3110.10">
    <property type="entry name" value="protoporphyrinogen ix oxidase, domain 3"/>
    <property type="match status" value="1"/>
</dbReference>
<keyword evidence="3" id="KW-1185">Reference proteome</keyword>
<dbReference type="Gene3D" id="3.90.660.20">
    <property type="entry name" value="Protoporphyrinogen oxidase, mitochondrial, domain 2"/>
    <property type="match status" value="1"/>
</dbReference>
<dbReference type="SUPFAM" id="SSF51905">
    <property type="entry name" value="FAD/NAD(P)-binding domain"/>
    <property type="match status" value="1"/>
</dbReference>
<protein>
    <submittedName>
        <fullName evidence="2">NAD/FAD-binding protein</fullName>
    </submittedName>
</protein>
<dbReference type="OrthoDB" id="20837at2"/>
<dbReference type="KEGG" id="afy:BW247_04070"/>
<dbReference type="RefSeq" id="WP_076835931.1">
    <property type="nucleotide sequence ID" value="NZ_CP019434.1"/>
</dbReference>
<dbReference type="Proteomes" id="UP000243807">
    <property type="component" value="Chromosome"/>
</dbReference>
<dbReference type="AlphaFoldDB" id="A0A1P8UF04"/>
<sequence>MGTSRIAVVGSGVAGLATAWMLSQRYAVTLYERDTRLGGHANTIDAGSGESCVAMDTGFMVYNERNYPLLTRLFAHFDIATRPSDMSFSVSIGQGSYEWAGDNLNTVFAQRRNLFSRRHWRLLRDIVRFNRAAYRLLHDTDADPALRLGDFLAREGLSDALANDYLLPMAAAIWSCPTATMRDFPALSLCRFFRNHGLIDLFDRPRWRTVIGGSRQYVNRLIAAAPLQLRLGEPVHRIAAHGNGWQVRTDSGGEDFDQVVLASHADETRALLQDAPAPLMDLLGAFRYQPNDTWLHSDPSLMPQRRAVWSSWNYLAHDQSDGTRDVAVTYWLNRLQGLPGAQPWFVSLNPPHAPREDRVARHMNYTHPVFDTAAMNAQRRLPDLQGMRGLWLAGAWTGYGFHEDGLASAVSIARRLGALPEWLDLEAPRAGTAPGKLVLDAG</sequence>
<proteinExistence type="predicted"/>
<dbReference type="EMBL" id="CP019434">
    <property type="protein sequence ID" value="APZ42368.1"/>
    <property type="molecule type" value="Genomic_DNA"/>
</dbReference>
<reference evidence="2 3" key="1">
    <citation type="submission" date="2017-01" db="EMBL/GenBank/DDBJ databases">
        <title>Draft sequence of Acidihalobacter ferrooxidans strain DSM 14175 (strain V8).</title>
        <authorList>
            <person name="Khaleque H.N."/>
            <person name="Ramsay J.P."/>
            <person name="Murphy R.J.T."/>
            <person name="Kaksonen A.H."/>
            <person name="Boxall N.J."/>
            <person name="Watkin E.L.J."/>
        </authorList>
    </citation>
    <scope>NUCLEOTIDE SEQUENCE [LARGE SCALE GENOMIC DNA]</scope>
    <source>
        <strain evidence="2 3">V8</strain>
    </source>
</reference>